<dbReference type="Pfam" id="PF08281">
    <property type="entry name" value="Sigma70_r4_2"/>
    <property type="match status" value="1"/>
</dbReference>
<dbReference type="InterPro" id="IPR013324">
    <property type="entry name" value="RNA_pol_sigma_r3/r4-like"/>
</dbReference>
<dbReference type="InterPro" id="IPR014284">
    <property type="entry name" value="RNA_pol_sigma-70_dom"/>
</dbReference>
<dbReference type="InterPro" id="IPR036388">
    <property type="entry name" value="WH-like_DNA-bd_sf"/>
</dbReference>
<organism evidence="8 9">
    <name type="scientific">Oscillibacter valericigenes</name>
    <dbReference type="NCBI Taxonomy" id="351091"/>
    <lineage>
        <taxon>Bacteria</taxon>
        <taxon>Bacillati</taxon>
        <taxon>Bacillota</taxon>
        <taxon>Clostridia</taxon>
        <taxon>Eubacteriales</taxon>
        <taxon>Oscillospiraceae</taxon>
        <taxon>Oscillibacter</taxon>
    </lineage>
</organism>
<dbReference type="SUPFAM" id="SSF88946">
    <property type="entry name" value="Sigma2 domain of RNA polymerase sigma factors"/>
    <property type="match status" value="1"/>
</dbReference>
<protein>
    <submittedName>
        <fullName evidence="8">Sigma-70 family RNA polymerase sigma factor</fullName>
    </submittedName>
</protein>
<keyword evidence="2" id="KW-0805">Transcription regulation</keyword>
<dbReference type="Proteomes" id="UP000719500">
    <property type="component" value="Unassembled WGS sequence"/>
</dbReference>
<dbReference type="SUPFAM" id="SSF88659">
    <property type="entry name" value="Sigma3 and sigma4 domains of RNA polymerase sigma factors"/>
    <property type="match status" value="1"/>
</dbReference>
<dbReference type="NCBIfam" id="TIGR02937">
    <property type="entry name" value="sigma70-ECF"/>
    <property type="match status" value="1"/>
</dbReference>
<reference evidence="8 9" key="1">
    <citation type="journal article" date="2021" name="Sci. Rep.">
        <title>The distribution of antibiotic resistance genes in chicken gut microbiota commensals.</title>
        <authorList>
            <person name="Juricova H."/>
            <person name="Matiasovicova J."/>
            <person name="Kubasova T."/>
            <person name="Cejkova D."/>
            <person name="Rychlik I."/>
        </authorList>
    </citation>
    <scope>NUCLEOTIDE SEQUENCE [LARGE SCALE GENOMIC DNA]</scope>
    <source>
        <strain evidence="8 9">An411</strain>
    </source>
</reference>
<dbReference type="EMBL" id="JACSNX010000021">
    <property type="protein sequence ID" value="MBM6852050.1"/>
    <property type="molecule type" value="Genomic_DNA"/>
</dbReference>
<evidence type="ECO:0000256" key="4">
    <source>
        <dbReference type="ARBA" id="ARBA00023125"/>
    </source>
</evidence>
<keyword evidence="9" id="KW-1185">Reference proteome</keyword>
<dbReference type="PANTHER" id="PTHR43133">
    <property type="entry name" value="RNA POLYMERASE ECF-TYPE SIGMA FACTO"/>
    <property type="match status" value="1"/>
</dbReference>
<comment type="similarity">
    <text evidence="1">Belongs to the sigma-70 factor family. ECF subfamily.</text>
</comment>
<accession>A0ABS2FYS5</accession>
<dbReference type="InterPro" id="IPR013249">
    <property type="entry name" value="RNA_pol_sigma70_r4_t2"/>
</dbReference>
<keyword evidence="4" id="KW-0238">DNA-binding</keyword>
<comment type="caution">
    <text evidence="8">The sequence shown here is derived from an EMBL/GenBank/DDBJ whole genome shotgun (WGS) entry which is preliminary data.</text>
</comment>
<keyword evidence="3" id="KW-0731">Sigma factor</keyword>
<feature type="domain" description="RNA polymerase sigma factor 70 region 4 type 2" evidence="7">
    <location>
        <begin position="124"/>
        <end position="175"/>
    </location>
</feature>
<dbReference type="Gene3D" id="1.10.1740.10">
    <property type="match status" value="1"/>
</dbReference>
<evidence type="ECO:0000259" key="7">
    <source>
        <dbReference type="Pfam" id="PF08281"/>
    </source>
</evidence>
<proteinExistence type="inferred from homology"/>
<feature type="domain" description="RNA polymerase sigma-70 region 2" evidence="6">
    <location>
        <begin position="23"/>
        <end position="85"/>
    </location>
</feature>
<gene>
    <name evidence="8" type="ORF">H9X91_11435</name>
</gene>
<evidence type="ECO:0000256" key="1">
    <source>
        <dbReference type="ARBA" id="ARBA00010641"/>
    </source>
</evidence>
<evidence type="ECO:0000259" key="6">
    <source>
        <dbReference type="Pfam" id="PF04542"/>
    </source>
</evidence>
<keyword evidence="5" id="KW-0804">Transcription</keyword>
<dbReference type="Pfam" id="PF04542">
    <property type="entry name" value="Sigma70_r2"/>
    <property type="match status" value="1"/>
</dbReference>
<name>A0ABS2FYS5_9FIRM</name>
<sequence>MDDAAIVRLYWDRNEQAIPATAEKYGSYCTAIARNILGSPEDAEECVNDAYMLAWNAMPPHRPSILSAFLGKLTRNVSLNRYKYNTAGKRGGGTAPAVLDELAELVSDADPVEQEIDRRELLKAIDGFLAQLPAEKRGMFVRRYWYFDSVSQIASRFGTTENRVSVTLHRLRSKLHDHLLKGGFAL</sequence>
<dbReference type="InterPro" id="IPR013325">
    <property type="entry name" value="RNA_pol_sigma_r2"/>
</dbReference>
<dbReference type="InterPro" id="IPR007627">
    <property type="entry name" value="RNA_pol_sigma70_r2"/>
</dbReference>
<dbReference type="PANTHER" id="PTHR43133:SF8">
    <property type="entry name" value="RNA POLYMERASE SIGMA FACTOR HI_1459-RELATED"/>
    <property type="match status" value="1"/>
</dbReference>
<evidence type="ECO:0000256" key="5">
    <source>
        <dbReference type="ARBA" id="ARBA00023163"/>
    </source>
</evidence>
<evidence type="ECO:0000256" key="2">
    <source>
        <dbReference type="ARBA" id="ARBA00023015"/>
    </source>
</evidence>
<evidence type="ECO:0000313" key="8">
    <source>
        <dbReference type="EMBL" id="MBM6852050.1"/>
    </source>
</evidence>
<dbReference type="Gene3D" id="1.10.10.10">
    <property type="entry name" value="Winged helix-like DNA-binding domain superfamily/Winged helix DNA-binding domain"/>
    <property type="match status" value="1"/>
</dbReference>
<dbReference type="InterPro" id="IPR039425">
    <property type="entry name" value="RNA_pol_sigma-70-like"/>
</dbReference>
<dbReference type="RefSeq" id="WP_204805192.1">
    <property type="nucleotide sequence ID" value="NZ_JACSNX010000021.1"/>
</dbReference>
<evidence type="ECO:0000256" key="3">
    <source>
        <dbReference type="ARBA" id="ARBA00023082"/>
    </source>
</evidence>
<evidence type="ECO:0000313" key="9">
    <source>
        <dbReference type="Proteomes" id="UP000719500"/>
    </source>
</evidence>